<dbReference type="InterPro" id="IPR002201">
    <property type="entry name" value="Glyco_trans_9"/>
</dbReference>
<dbReference type="Proteomes" id="UP000233248">
    <property type="component" value="Unassembled WGS sequence"/>
</dbReference>
<dbReference type="EC" id="2.4.99.23" evidence="10"/>
<evidence type="ECO:0000256" key="2">
    <source>
        <dbReference type="ARBA" id="ARBA00004713"/>
    </source>
</evidence>
<keyword evidence="8" id="KW-0472">Membrane</keyword>
<comment type="similarity">
    <text evidence="9">Belongs to the glycosyltransferase 9 family.</text>
</comment>
<comment type="catalytic activity">
    <reaction evidence="13">
        <text>an alpha-Kdo-(2-&gt;4)-alpha-Kdo-(2-&gt;6)-lipid A + ADP-L-glycero-beta-D-manno-heptose = an L-alpha-D-Hep-(1-&gt;5)-[alpha-Kdo-(2-&gt;4)]-alpha-Kdo-(2-&gt;6)-lipid A + ADP + H(+)</text>
        <dbReference type="Rhea" id="RHEA:74067"/>
        <dbReference type="ChEBI" id="CHEBI:15378"/>
        <dbReference type="ChEBI" id="CHEBI:61506"/>
        <dbReference type="ChEBI" id="CHEBI:176431"/>
        <dbReference type="ChEBI" id="CHEBI:193068"/>
        <dbReference type="ChEBI" id="CHEBI:456216"/>
        <dbReference type="EC" id="2.4.99.23"/>
    </reaction>
</comment>
<dbReference type="NCBIfam" id="TIGR02193">
    <property type="entry name" value="heptsyl_trn_I"/>
    <property type="match status" value="1"/>
</dbReference>
<keyword evidence="3" id="KW-1003">Cell membrane</keyword>
<dbReference type="PANTHER" id="PTHR30160">
    <property type="entry name" value="TETRAACYLDISACCHARIDE 4'-KINASE-RELATED"/>
    <property type="match status" value="1"/>
</dbReference>
<evidence type="ECO:0000256" key="5">
    <source>
        <dbReference type="ARBA" id="ARBA00022676"/>
    </source>
</evidence>
<comment type="caution">
    <text evidence="14">The sequence shown here is derived from an EMBL/GenBank/DDBJ whole genome shotgun (WGS) entry which is preliminary data.</text>
</comment>
<dbReference type="GO" id="GO:0005886">
    <property type="term" value="C:plasma membrane"/>
    <property type="evidence" value="ECO:0007669"/>
    <property type="project" value="UniProtKB-SubCell"/>
</dbReference>
<dbReference type="Gene3D" id="3.40.50.2000">
    <property type="entry name" value="Glycogen Phosphorylase B"/>
    <property type="match status" value="2"/>
</dbReference>
<evidence type="ECO:0000256" key="11">
    <source>
        <dbReference type="ARBA" id="ARBA00044190"/>
    </source>
</evidence>
<name>A0A2N1J589_9BACT</name>
<keyword evidence="7" id="KW-0448">Lipopolysaccharide biosynthesis</keyword>
<reference evidence="14 15" key="1">
    <citation type="submission" date="2017-09" db="EMBL/GenBank/DDBJ databases">
        <title>Genomics of the genus Arcobacter.</title>
        <authorList>
            <person name="Perez-Cataluna A."/>
            <person name="Figueras M.J."/>
            <person name="Salas-Masso N."/>
        </authorList>
    </citation>
    <scope>NUCLEOTIDE SEQUENCE [LARGE SCALE GENOMIC DNA]</scope>
    <source>
        <strain evidence="14 15">DSM 18005</strain>
    </source>
</reference>
<evidence type="ECO:0000256" key="12">
    <source>
        <dbReference type="ARBA" id="ARBA00044330"/>
    </source>
</evidence>
<dbReference type="PANTHER" id="PTHR30160:SF19">
    <property type="entry name" value="LIPOPOLYSACCHARIDE HEPTOSYLTRANSFERASE 1"/>
    <property type="match status" value="1"/>
</dbReference>
<accession>A0A2N1J589</accession>
<organism evidence="14 15">
    <name type="scientific">Malaciobacter halophilus</name>
    <dbReference type="NCBI Taxonomy" id="197482"/>
    <lineage>
        <taxon>Bacteria</taxon>
        <taxon>Pseudomonadati</taxon>
        <taxon>Campylobacterota</taxon>
        <taxon>Epsilonproteobacteria</taxon>
        <taxon>Campylobacterales</taxon>
        <taxon>Arcobacteraceae</taxon>
        <taxon>Malaciobacter</taxon>
    </lineage>
</organism>
<evidence type="ECO:0000256" key="9">
    <source>
        <dbReference type="ARBA" id="ARBA00043995"/>
    </source>
</evidence>
<comment type="subcellular location">
    <subcellularLocation>
        <location evidence="1">Cell inner membrane</location>
        <topology evidence="1">Peripheral membrane protein</topology>
        <orientation evidence="1">Cytoplasmic side</orientation>
    </subcellularLocation>
</comment>
<gene>
    <name evidence="14" type="primary">waaC</name>
    <name evidence="14" type="ORF">CP960_02810</name>
</gene>
<dbReference type="KEGG" id="ahs:AHALO_1885"/>
<dbReference type="RefSeq" id="WP_101183720.1">
    <property type="nucleotide sequence ID" value="NZ_CP031218.1"/>
</dbReference>
<dbReference type="Pfam" id="PF01075">
    <property type="entry name" value="Glyco_transf_9"/>
    <property type="match status" value="1"/>
</dbReference>
<evidence type="ECO:0000256" key="10">
    <source>
        <dbReference type="ARBA" id="ARBA00044041"/>
    </source>
</evidence>
<evidence type="ECO:0000313" key="15">
    <source>
        <dbReference type="Proteomes" id="UP000233248"/>
    </source>
</evidence>
<dbReference type="SUPFAM" id="SSF53756">
    <property type="entry name" value="UDP-Glycosyltransferase/glycogen phosphorylase"/>
    <property type="match status" value="1"/>
</dbReference>
<evidence type="ECO:0000256" key="8">
    <source>
        <dbReference type="ARBA" id="ARBA00023136"/>
    </source>
</evidence>
<proteinExistence type="inferred from homology"/>
<evidence type="ECO:0000256" key="13">
    <source>
        <dbReference type="ARBA" id="ARBA00049201"/>
    </source>
</evidence>
<protein>
    <recommendedName>
        <fullName evidence="11">Lipopolysaccharide heptosyltransferase 1</fullName>
        <ecNumber evidence="10">2.4.99.23</ecNumber>
    </recommendedName>
    <alternativeName>
        <fullName evidence="12">ADP-heptose:lipopolysaccharide heptosyltransferase I</fullName>
    </alternativeName>
</protein>
<keyword evidence="4" id="KW-0997">Cell inner membrane</keyword>
<evidence type="ECO:0000313" key="14">
    <source>
        <dbReference type="EMBL" id="PKI81713.1"/>
    </source>
</evidence>
<keyword evidence="5" id="KW-0328">Glycosyltransferase</keyword>
<evidence type="ECO:0000256" key="4">
    <source>
        <dbReference type="ARBA" id="ARBA00022519"/>
    </source>
</evidence>
<keyword evidence="6 14" id="KW-0808">Transferase</keyword>
<evidence type="ECO:0000256" key="6">
    <source>
        <dbReference type="ARBA" id="ARBA00022679"/>
    </source>
</evidence>
<keyword evidence="15" id="KW-1185">Reference proteome</keyword>
<dbReference type="InterPro" id="IPR011908">
    <property type="entry name" value="LipoPS_heptosylTferase-I"/>
</dbReference>
<dbReference type="OrthoDB" id="9760688at2"/>
<comment type="pathway">
    <text evidence="2">Bacterial outer membrane biogenesis; LPS core biosynthesis.</text>
</comment>
<sequence>MLENIKSIAIIKLSAMGDIIHAMVALQFIKSNYKNIKIDWFVESAFSEVLKNNPHIDNIYELNLKSIKKNKKEIFRQIQLARKYSKNRYDLVIDAQGLIKSAIVSKLIGRNVVGFSKLSIREKFASNFYTQKVAISYEKNAIDRNAKILSEPLNFTITKKDILNKEPFLYFENEDKKIYKFLSKNKKNVLLIIGASWPSKMYSNEKFAKITNSLDENYLIVWGSETEKQIAKSICENSSNAKILPKLDLNSLKALVSSVDLVIGNDTGPTHMAWALNIPSITLFGNTPGYRNTYKTNINRIIESNSKVNPYKLDKNDFSIKNIDENSIVKVAKEILYEEKNQRLL</sequence>
<dbReference type="CDD" id="cd03789">
    <property type="entry name" value="GT9_LPS_heptosyltransferase"/>
    <property type="match status" value="1"/>
</dbReference>
<dbReference type="EMBL" id="NXIF01000009">
    <property type="protein sequence ID" value="PKI81713.1"/>
    <property type="molecule type" value="Genomic_DNA"/>
</dbReference>
<evidence type="ECO:0000256" key="1">
    <source>
        <dbReference type="ARBA" id="ARBA00004515"/>
    </source>
</evidence>
<evidence type="ECO:0000256" key="7">
    <source>
        <dbReference type="ARBA" id="ARBA00022985"/>
    </source>
</evidence>
<evidence type="ECO:0000256" key="3">
    <source>
        <dbReference type="ARBA" id="ARBA00022475"/>
    </source>
</evidence>
<dbReference type="InterPro" id="IPR051199">
    <property type="entry name" value="LPS_LOS_Heptosyltrfase"/>
</dbReference>
<dbReference type="GO" id="GO:0005829">
    <property type="term" value="C:cytosol"/>
    <property type="evidence" value="ECO:0007669"/>
    <property type="project" value="TreeGrafter"/>
</dbReference>
<dbReference type="AlphaFoldDB" id="A0A2N1J589"/>
<dbReference type="GO" id="GO:0008713">
    <property type="term" value="F:ADP-heptose-lipopolysaccharide heptosyltransferase activity"/>
    <property type="evidence" value="ECO:0007669"/>
    <property type="project" value="TreeGrafter"/>
</dbReference>
<dbReference type="GO" id="GO:0009244">
    <property type="term" value="P:lipopolysaccharide core region biosynthetic process"/>
    <property type="evidence" value="ECO:0007669"/>
    <property type="project" value="InterPro"/>
</dbReference>